<gene>
    <name evidence="1" type="ORF">AVENLUH5627_03254</name>
</gene>
<dbReference type="PATRIC" id="fig|52133.18.peg.3337"/>
<comment type="caution">
    <text evidence="1">The sequence shown here is derived from an EMBL/GenBank/DDBJ whole genome shotgun (WGS) entry which is preliminary data.</text>
</comment>
<accession>A0A150HJR0</accession>
<evidence type="ECO:0000313" key="2">
    <source>
        <dbReference type="Proteomes" id="UP000075680"/>
    </source>
</evidence>
<dbReference type="RefSeq" id="WP_061519709.1">
    <property type="nucleotide sequence ID" value="NZ_JRUE01000242.1"/>
</dbReference>
<dbReference type="EMBL" id="JRUE01000242">
    <property type="protein sequence ID" value="KXZ63612.1"/>
    <property type="molecule type" value="Genomic_DNA"/>
</dbReference>
<dbReference type="AlphaFoldDB" id="A0A150HJR0"/>
<proteinExistence type="predicted"/>
<reference evidence="1 2" key="1">
    <citation type="journal article" date="2016" name="Sci. Rep.">
        <title>Genomic and phenotypic characterization of the species Acinetobacter venetianus.</title>
        <authorList>
            <person name="Fondi M."/>
            <person name="Maida I."/>
            <person name="Perrin E."/>
            <person name="Orlandini V."/>
            <person name="La Torre L."/>
            <person name="Bosi E."/>
            <person name="Negroni A."/>
            <person name="Zanaroli G."/>
            <person name="Fava F."/>
            <person name="Decorosi F."/>
            <person name="Giovannetti L."/>
            <person name="Viti C."/>
            <person name="Vaneechoutte M."/>
            <person name="Dijkshoorn L."/>
            <person name="Fani R."/>
        </authorList>
    </citation>
    <scope>NUCLEOTIDE SEQUENCE [LARGE SCALE GENOMIC DNA]</scope>
    <source>
        <strain evidence="1 2">LUH5627</strain>
    </source>
</reference>
<name>A0A150HJR0_9GAMM</name>
<evidence type="ECO:0000313" key="1">
    <source>
        <dbReference type="EMBL" id="KXZ63612.1"/>
    </source>
</evidence>
<dbReference type="Proteomes" id="UP000075680">
    <property type="component" value="Unassembled WGS sequence"/>
</dbReference>
<protein>
    <submittedName>
        <fullName evidence="1">Uncharacterized protein</fullName>
    </submittedName>
</protein>
<sequence length="366" mass="40939">MKDSITNVLDIKPNLKGAEIATILGWNKKEINSFLALHKDSFIKNEADYTWTNKDPLKVKEIKINFPAGWIDANRFENEVLAGCDLFGDNGRASFIFKKNTKLLLEVIARFVSLINQLNDCGVKVVVDLDNCSDSHSYLNRAGFFELANKGIIILPKRPSSSTAQRFKGNSQSLVEFGEICPKSENKQLKDDLRTSFITQTSPEYANVATLFFAEFIGNVSDHSESKLKGFSGLQLYSPPNSKKHIQAVISDSGRGVIATLRTTLKHHYPDLHKKYPEGQEESDIGLALEVFSKGKITRFGKGSGRGLGFKSTSDNASRFDANLSIRLMSFSIQLIYRKGELISEDILRNLTFIHGTHICFDFIID</sequence>
<organism evidence="1 2">
    <name type="scientific">Acinetobacter venetianus</name>
    <dbReference type="NCBI Taxonomy" id="52133"/>
    <lineage>
        <taxon>Bacteria</taxon>
        <taxon>Pseudomonadati</taxon>
        <taxon>Pseudomonadota</taxon>
        <taxon>Gammaproteobacteria</taxon>
        <taxon>Moraxellales</taxon>
        <taxon>Moraxellaceae</taxon>
        <taxon>Acinetobacter</taxon>
    </lineage>
</organism>